<dbReference type="Proteomes" id="UP001365542">
    <property type="component" value="Unassembled WGS sequence"/>
</dbReference>
<comment type="caution">
    <text evidence="2">The sequence shown here is derived from an EMBL/GenBank/DDBJ whole genome shotgun (WGS) entry which is preliminary data.</text>
</comment>
<feature type="region of interest" description="Disordered" evidence="1">
    <location>
        <begin position="166"/>
        <end position="194"/>
    </location>
</feature>
<gene>
    <name evidence="2" type="ORF">TWF694_011793</name>
</gene>
<evidence type="ECO:0000256" key="1">
    <source>
        <dbReference type="SAM" id="MobiDB-lite"/>
    </source>
</evidence>
<keyword evidence="3" id="KW-1185">Reference proteome</keyword>
<organism evidence="2 3">
    <name type="scientific">Orbilia ellipsospora</name>
    <dbReference type="NCBI Taxonomy" id="2528407"/>
    <lineage>
        <taxon>Eukaryota</taxon>
        <taxon>Fungi</taxon>
        <taxon>Dikarya</taxon>
        <taxon>Ascomycota</taxon>
        <taxon>Pezizomycotina</taxon>
        <taxon>Orbiliomycetes</taxon>
        <taxon>Orbiliales</taxon>
        <taxon>Orbiliaceae</taxon>
        <taxon>Orbilia</taxon>
    </lineage>
</organism>
<name>A0AAV9X6N3_9PEZI</name>
<protein>
    <submittedName>
        <fullName evidence="2">Uncharacterized protein</fullName>
    </submittedName>
</protein>
<sequence length="209" mass="23109">MLPSISQAIKTYSASVKLFFNRKIRKNRPSPNDPTSNHTNSKVYTPIVPPVTQEAPIPPYYRKKYCICKKSLPVTVSTYNMVQPDKARIPATRGETLGQALHIQHKIDTKPLPPTPLQIVKTRTLEETAFDIPVYPPTPPTSPKYATRISERDPPLVRLALAPIPTKSGERSGASGGAKANNQPASVAKVDRTSRVIENLAKRGSWYVD</sequence>
<evidence type="ECO:0000313" key="2">
    <source>
        <dbReference type="EMBL" id="KAK6537613.1"/>
    </source>
</evidence>
<feature type="region of interest" description="Disordered" evidence="1">
    <location>
        <begin position="23"/>
        <end position="44"/>
    </location>
</feature>
<dbReference type="EMBL" id="JAVHJO010000009">
    <property type="protein sequence ID" value="KAK6537613.1"/>
    <property type="molecule type" value="Genomic_DNA"/>
</dbReference>
<evidence type="ECO:0000313" key="3">
    <source>
        <dbReference type="Proteomes" id="UP001365542"/>
    </source>
</evidence>
<accession>A0AAV9X6N3</accession>
<feature type="compositionally biased region" description="Polar residues" evidence="1">
    <location>
        <begin position="29"/>
        <end position="43"/>
    </location>
</feature>
<dbReference type="AlphaFoldDB" id="A0AAV9X6N3"/>
<reference evidence="2 3" key="1">
    <citation type="submission" date="2019-10" db="EMBL/GenBank/DDBJ databases">
        <authorList>
            <person name="Palmer J.M."/>
        </authorList>
    </citation>
    <scope>NUCLEOTIDE SEQUENCE [LARGE SCALE GENOMIC DNA]</scope>
    <source>
        <strain evidence="2 3">TWF694</strain>
    </source>
</reference>
<proteinExistence type="predicted"/>